<dbReference type="CDD" id="cd09272">
    <property type="entry name" value="RNase_HI_RT_Ty1"/>
    <property type="match status" value="1"/>
</dbReference>
<keyword evidence="4" id="KW-0808">Transferase</keyword>
<proteinExistence type="predicted"/>
<organism evidence="4 5">
    <name type="scientific">Nitzschia inconspicua</name>
    <dbReference type="NCBI Taxonomy" id="303405"/>
    <lineage>
        <taxon>Eukaryota</taxon>
        <taxon>Sar</taxon>
        <taxon>Stramenopiles</taxon>
        <taxon>Ochrophyta</taxon>
        <taxon>Bacillariophyta</taxon>
        <taxon>Bacillariophyceae</taxon>
        <taxon>Bacillariophycidae</taxon>
        <taxon>Bacillariales</taxon>
        <taxon>Bacillariaceae</taxon>
        <taxon>Nitzschia</taxon>
    </lineage>
</organism>
<name>A0A9K3L6Y4_9STRA</name>
<dbReference type="PANTHER" id="PTHR11439">
    <property type="entry name" value="GAG-POL-RELATED RETROTRANSPOSON"/>
    <property type="match status" value="1"/>
</dbReference>
<reference evidence="4" key="2">
    <citation type="submission" date="2021-04" db="EMBL/GenBank/DDBJ databases">
        <authorList>
            <person name="Podell S."/>
        </authorList>
    </citation>
    <scope>NUCLEOTIDE SEQUENCE</scope>
    <source>
        <strain evidence="4">Hildebrandi</strain>
    </source>
</reference>
<gene>
    <name evidence="4" type="ORF">IV203_000960</name>
</gene>
<feature type="region of interest" description="Disordered" evidence="1">
    <location>
        <begin position="503"/>
        <end position="526"/>
    </location>
</feature>
<dbReference type="PROSITE" id="PS50994">
    <property type="entry name" value="INTEGRASE"/>
    <property type="match status" value="1"/>
</dbReference>
<evidence type="ECO:0000313" key="4">
    <source>
        <dbReference type="EMBL" id="KAG7356274.1"/>
    </source>
</evidence>
<keyword evidence="4" id="KW-0695">RNA-directed DNA polymerase</keyword>
<dbReference type="InterPro" id="IPR013103">
    <property type="entry name" value="RVT_2"/>
</dbReference>
<accession>A0A9K3L6Y4</accession>
<evidence type="ECO:0000259" key="2">
    <source>
        <dbReference type="PROSITE" id="PS50106"/>
    </source>
</evidence>
<dbReference type="InterPro" id="IPR001584">
    <property type="entry name" value="Integrase_cat-core"/>
</dbReference>
<feature type="domain" description="PDZ" evidence="2">
    <location>
        <begin position="1305"/>
        <end position="1397"/>
    </location>
</feature>
<sequence length="2051" mass="226822">MPHSPLLHPSGGDYTSIRSIGLSFLRAAHDVSGSMQRGLSSVYAEDLGSIDALFHRDKVDRDHVAGDAMDTLYSLVVTMVESQASETPATTTPRIPVIVNSWRLRYHFENGHYRNLPPRNGGPGVFQQFLDRAIAANESDPMLYVQTASFYITDDPRVHVTYRNFDHFDSSPFPAVLPAGSTIPPSAPAVFHFNPSVLPQGPRDRHAKRLCRSHHVCGADLTPFVDAGLERNYSVDPITGQYFILRDGTLFELKPLNEKGLHRSPPRCVDTSGPGFRLCGNKGFICATAAAALPASSGTPASPAVVPDLPASLSDFIESCSLAIWSLLSQDKMFPDKSIFQSFVRKSYGRGYEALRQMVMRTSPLFAESPGDHVRSPPNQLVGKSLLDYHVVFRDYLAMSALVHNTSMSLDEPRVMDMFLAGTIDYTFFRRVSREERQQPSRLRFFRDETIVATLEAYIQYPDYVPAPTAPPRPRAWQSSSGRPTEQKSLRLLDLAPAPPSSGLLDSALDSPDDSPEAHLHALGPVIPPDDADLAVDQKYRAAVYALHKSPSSLASPCMVCGAAHRFDDCPVLQNVDYLRDHYIKFCGFLKRALTSRHTMTHTSPPFIPPPSVDGSVHAVSSSAEACCATLDLPDSPSPPLDSTGLASGEGSGPATAPDVLSDVDSDFVDWNINAVDFQPLDLLLPFDDVYAVDDPTDPLPADDTPRTVNWTSTEPDAPVLHSDVDGFDDLPRAQMDDAAQVSCSNDKTLLHHYRPYGPGFPCPIRLKPAVQNAAVLPEGQGYIRVPAPAPYGYHDFLVYYSPLLNATLLSESDLYKALGYRRSQYSGVSHQHFYAAGTWTATAHHKLTSSKNVVLHGIVRCGQKLTLPLIRPSLSADDPLATAENSLAVAMLHDPALAAECDDLEHSLTIDARNALYRTLAADLADKPPEFRDFPFHKYITHATSVMAIRATAERLLWHQRLGHPSDHYLYHAHEHITGVPRFRHFDPILEQCPTCIRAKQTKESAGTHSTRTATQPFQGLSIDFSFAGVRSKDVERNQDFTGLNGETCWILVTDHFTRAVFGDTRVSKASPIEWLRSFLRQHSPQCPGKYVYLDQGGELYANPAVRALFEQFGYAVRPTGADASNQNGPVERAHLTVANALRAMLLGAGLDPRFWPYAFHHFLRITNATPSRDQVKSPFELLSGNKEDFTGFRTFGCRVWVRPPGRRRSKLLPNARKGIFLGFLPNTTKNILWYDVDTGQVKIAKHARFDEGLNDLPFGALPPNVQHLQRVQSGEPFPAEVDDATVDEFTAFVNPFSHTLLESLTVPASNRSPTFGFDLLTDELNNRVFVAAIKPGSPASRICSSSKATNNALRGAYLVAINDVLVFTKEQALLEFRKAFDSKPPSLSLTFAPEKRLTMAELRRALADHREPSIFTDPAMPDEETPVLTLDAIRSICSLRFPDTDFSSVPVADIAAAIHAVTSTAVTPAEQALGFFTRRKLQRLSTWPDWQRGEFKQLDRMHDLGMFGAPVAPPPGAIILRLHWQYQIKRSGERCSRSCCDGSLRAAPLLHQVVSTYSSCVEQPIQRMFFALAAAHDMRVYGGDATDAFAHSPPPETPTFIMIDDAYAEWYKARFGVTLDRNMVLPVLHALQGHPESGRLWETYINKILSLPELSFRSTTHDRTIYSGVFEGEPILLLRQVDDFALACRRESTAKAVYDFIGKALQQPNEAQPPFTYLGLLSDYNGVDVHQTADYIELTSAGYIDRLLRSHGWDTPSPHESSDERSAPLPVDAVDRLYQSPAGPSEGSPEHADLCASQGFSYRTLLGELLYAYITCRPDIGYAVVTLSKFASAPHAYHYSCLVGVARYLHRTKHWGIRFARRTHDPSLSPGTPHNLSLDPSLPPFPSIPSPLQLTGYVDAAHANDLRNRRSTTGYAFVLNGGAIAYRSKTQTVTATSSTEAEFIAAVSAAKTAKYLRAVLHELSFPQLSPTPIHIDNVSAIQIINARKPTERSRHIDIQAFAIQDWKDNGDILMHHIPGVINPSDSLTKPTGWVLHSRHCRRIMGHYYC</sequence>
<dbReference type="GO" id="GO:0015074">
    <property type="term" value="P:DNA integration"/>
    <property type="evidence" value="ECO:0007669"/>
    <property type="project" value="InterPro"/>
</dbReference>
<feature type="domain" description="Integrase catalytic" evidence="3">
    <location>
        <begin position="1014"/>
        <end position="1188"/>
    </location>
</feature>
<dbReference type="Proteomes" id="UP000693970">
    <property type="component" value="Unassembled WGS sequence"/>
</dbReference>
<dbReference type="Pfam" id="PF25597">
    <property type="entry name" value="SH3_retrovirus"/>
    <property type="match status" value="1"/>
</dbReference>
<reference evidence="4" key="1">
    <citation type="journal article" date="2021" name="Sci. Rep.">
        <title>Diploid genomic architecture of Nitzschia inconspicua, an elite biomass production diatom.</title>
        <authorList>
            <person name="Oliver A."/>
            <person name="Podell S."/>
            <person name="Pinowska A."/>
            <person name="Traller J.C."/>
            <person name="Smith S.R."/>
            <person name="McClure R."/>
            <person name="Beliaev A."/>
            <person name="Bohutskyi P."/>
            <person name="Hill E.A."/>
            <person name="Rabines A."/>
            <person name="Zheng H."/>
            <person name="Allen L.Z."/>
            <person name="Kuo A."/>
            <person name="Grigoriev I.V."/>
            <person name="Allen A.E."/>
            <person name="Hazlebeck D."/>
            <person name="Allen E.E."/>
        </authorList>
    </citation>
    <scope>NUCLEOTIDE SEQUENCE</scope>
    <source>
        <strain evidence="4">Hildebrandi</strain>
    </source>
</reference>
<dbReference type="InterPro" id="IPR057670">
    <property type="entry name" value="SH3_retrovirus"/>
</dbReference>
<keyword evidence="5" id="KW-1185">Reference proteome</keyword>
<comment type="caution">
    <text evidence="4">The sequence shown here is derived from an EMBL/GenBank/DDBJ whole genome shotgun (WGS) entry which is preliminary data.</text>
</comment>
<dbReference type="OrthoDB" id="104418at2759"/>
<dbReference type="PANTHER" id="PTHR11439:SF483">
    <property type="entry name" value="PEPTIDE SYNTHASE GLIP-LIKE, PUTATIVE (AFU_ORTHOLOGUE AFUA_3G12920)-RELATED"/>
    <property type="match status" value="1"/>
</dbReference>
<dbReference type="GO" id="GO:0003964">
    <property type="term" value="F:RNA-directed DNA polymerase activity"/>
    <property type="evidence" value="ECO:0007669"/>
    <property type="project" value="UniProtKB-KW"/>
</dbReference>
<feature type="region of interest" description="Disordered" evidence="1">
    <location>
        <begin position="631"/>
        <end position="659"/>
    </location>
</feature>
<dbReference type="InterPro" id="IPR001478">
    <property type="entry name" value="PDZ"/>
</dbReference>
<dbReference type="EMBL" id="JAGRRH010000015">
    <property type="protein sequence ID" value="KAG7356274.1"/>
    <property type="molecule type" value="Genomic_DNA"/>
</dbReference>
<dbReference type="Pfam" id="PF07727">
    <property type="entry name" value="RVT_2"/>
    <property type="match status" value="1"/>
</dbReference>
<dbReference type="PROSITE" id="PS50106">
    <property type="entry name" value="PDZ"/>
    <property type="match status" value="1"/>
</dbReference>
<keyword evidence="4" id="KW-0548">Nucleotidyltransferase</keyword>
<evidence type="ECO:0000313" key="5">
    <source>
        <dbReference type="Proteomes" id="UP000693970"/>
    </source>
</evidence>
<evidence type="ECO:0000259" key="3">
    <source>
        <dbReference type="PROSITE" id="PS50994"/>
    </source>
</evidence>
<protein>
    <submittedName>
        <fullName evidence="4">Reverse transcriptase RNA-dependent DNA polymerase</fullName>
    </submittedName>
</protein>
<evidence type="ECO:0000256" key="1">
    <source>
        <dbReference type="SAM" id="MobiDB-lite"/>
    </source>
</evidence>